<name>B4RBW3_PHEZH</name>
<gene>
    <name evidence="5" type="primary">rpmF</name>
    <name evidence="7" type="ordered locus">PHZ_c1749</name>
</gene>
<dbReference type="InterPro" id="IPR002677">
    <property type="entry name" value="Ribosomal_bL32"/>
</dbReference>
<evidence type="ECO:0000256" key="5">
    <source>
        <dbReference type="HAMAP-Rule" id="MF_00340"/>
    </source>
</evidence>
<dbReference type="PANTHER" id="PTHR35534">
    <property type="entry name" value="50S RIBOSOMAL PROTEIN L32"/>
    <property type="match status" value="1"/>
</dbReference>
<dbReference type="InterPro" id="IPR044957">
    <property type="entry name" value="Ribosomal_bL32_bact"/>
</dbReference>
<reference evidence="7 8" key="1">
    <citation type="journal article" date="2008" name="BMC Genomics">
        <title>Complete genome of Phenylobacterium zucineum - a novel facultative intracellular bacterium isolated from human erythroleukemia cell line K562.</title>
        <authorList>
            <person name="Luo Y."/>
            <person name="Xu X."/>
            <person name="Ding Z."/>
            <person name="Liu Z."/>
            <person name="Zhang B."/>
            <person name="Yan Z."/>
            <person name="Sun J."/>
            <person name="Hu S."/>
            <person name="Hu X."/>
        </authorList>
    </citation>
    <scope>NUCLEOTIDE SEQUENCE [LARGE SCALE GENOMIC DNA]</scope>
    <source>
        <strain evidence="7 8">HLK1</strain>
    </source>
</reference>
<organism evidence="7 8">
    <name type="scientific">Phenylobacterium zucineum (strain HLK1)</name>
    <dbReference type="NCBI Taxonomy" id="450851"/>
    <lineage>
        <taxon>Bacteria</taxon>
        <taxon>Pseudomonadati</taxon>
        <taxon>Pseudomonadota</taxon>
        <taxon>Alphaproteobacteria</taxon>
        <taxon>Caulobacterales</taxon>
        <taxon>Caulobacteraceae</taxon>
        <taxon>Phenylobacterium</taxon>
    </lineage>
</organism>
<evidence type="ECO:0000256" key="6">
    <source>
        <dbReference type="SAM" id="MobiDB-lite"/>
    </source>
</evidence>
<keyword evidence="2 5" id="KW-0689">Ribosomal protein</keyword>
<feature type="compositionally biased region" description="Basic residues" evidence="6">
    <location>
        <begin position="40"/>
        <end position="56"/>
    </location>
</feature>
<dbReference type="NCBIfam" id="TIGR01031">
    <property type="entry name" value="rpmF_bact"/>
    <property type="match status" value="1"/>
</dbReference>
<feature type="region of interest" description="Disordered" evidence="6">
    <location>
        <begin position="38"/>
        <end position="96"/>
    </location>
</feature>
<keyword evidence="3 5" id="KW-0687">Ribonucleoprotein</keyword>
<dbReference type="Pfam" id="PF01783">
    <property type="entry name" value="Ribosomal_L32p"/>
    <property type="match status" value="1"/>
</dbReference>
<dbReference type="Gene3D" id="1.20.5.640">
    <property type="entry name" value="Single helix bin"/>
    <property type="match status" value="1"/>
</dbReference>
<evidence type="ECO:0000256" key="4">
    <source>
        <dbReference type="ARBA" id="ARBA00035178"/>
    </source>
</evidence>
<dbReference type="PANTHER" id="PTHR35534:SF1">
    <property type="entry name" value="LARGE RIBOSOMAL SUBUNIT PROTEIN BL32"/>
    <property type="match status" value="1"/>
</dbReference>
<dbReference type="GO" id="GO:0015934">
    <property type="term" value="C:large ribosomal subunit"/>
    <property type="evidence" value="ECO:0007669"/>
    <property type="project" value="InterPro"/>
</dbReference>
<proteinExistence type="inferred from homology"/>
<dbReference type="eggNOG" id="COG0333">
    <property type="taxonomic scope" value="Bacteria"/>
</dbReference>
<dbReference type="KEGG" id="pzu:PHZ_c1749"/>
<dbReference type="GO" id="GO:0006412">
    <property type="term" value="P:translation"/>
    <property type="evidence" value="ECO:0007669"/>
    <property type="project" value="UniProtKB-UniRule"/>
</dbReference>
<dbReference type="AlphaFoldDB" id="B4RBW3"/>
<keyword evidence="8" id="KW-1185">Reference proteome</keyword>
<evidence type="ECO:0000313" key="8">
    <source>
        <dbReference type="Proteomes" id="UP000001868"/>
    </source>
</evidence>
<dbReference type="HOGENOM" id="CLU_2357271_0_0_5"/>
<dbReference type="InterPro" id="IPR011332">
    <property type="entry name" value="Ribosomal_zn-bd"/>
</dbReference>
<evidence type="ECO:0000256" key="1">
    <source>
        <dbReference type="ARBA" id="ARBA00008560"/>
    </source>
</evidence>
<dbReference type="Proteomes" id="UP000001868">
    <property type="component" value="Chromosome"/>
</dbReference>
<dbReference type="SUPFAM" id="SSF57829">
    <property type="entry name" value="Zn-binding ribosomal proteins"/>
    <property type="match status" value="1"/>
</dbReference>
<evidence type="ECO:0000256" key="3">
    <source>
        <dbReference type="ARBA" id="ARBA00023274"/>
    </source>
</evidence>
<comment type="similarity">
    <text evidence="1 5">Belongs to the bacterial ribosomal protein bL32 family.</text>
</comment>
<dbReference type="STRING" id="450851.PHZ_c1749"/>
<dbReference type="HAMAP" id="MF_00340">
    <property type="entry name" value="Ribosomal_bL32"/>
    <property type="match status" value="1"/>
</dbReference>
<evidence type="ECO:0000313" key="7">
    <source>
        <dbReference type="EMBL" id="ACG78160.1"/>
    </source>
</evidence>
<sequence>MGGTRGGRLIRSGVSCIHRRSRRRPHSAAAVISRFPMAVPKRKTSPSRRNMRRSHHALGPNAYHEDKETGELKRPHHVDLKTGMYKGRQVLTPKED</sequence>
<evidence type="ECO:0000256" key="2">
    <source>
        <dbReference type="ARBA" id="ARBA00022980"/>
    </source>
</evidence>
<protein>
    <recommendedName>
        <fullName evidence="4 5">Large ribosomal subunit protein bL32</fullName>
    </recommendedName>
</protein>
<accession>B4RBW3</accession>
<dbReference type="EMBL" id="CP000747">
    <property type="protein sequence ID" value="ACG78160.1"/>
    <property type="molecule type" value="Genomic_DNA"/>
</dbReference>
<feature type="compositionally biased region" description="Basic and acidic residues" evidence="6">
    <location>
        <begin position="63"/>
        <end position="80"/>
    </location>
</feature>
<dbReference type="GO" id="GO:0003735">
    <property type="term" value="F:structural constituent of ribosome"/>
    <property type="evidence" value="ECO:0007669"/>
    <property type="project" value="InterPro"/>
</dbReference>